<gene>
    <name evidence="1" type="ORF">DPX16_0353</name>
</gene>
<evidence type="ECO:0000313" key="2">
    <source>
        <dbReference type="Proteomes" id="UP000281406"/>
    </source>
</evidence>
<keyword evidence="2" id="KW-1185">Reference proteome</keyword>
<comment type="caution">
    <text evidence="1">The sequence shown here is derived from an EMBL/GenBank/DDBJ whole genome shotgun (WGS) entry which is preliminary data.</text>
</comment>
<protein>
    <submittedName>
        <fullName evidence="1">Uncharacterized protein</fullName>
    </submittedName>
</protein>
<dbReference type="Proteomes" id="UP000281406">
    <property type="component" value="Unassembled WGS sequence"/>
</dbReference>
<name>A0A3N0XZQ9_ANAGA</name>
<accession>A0A3N0XZQ9</accession>
<dbReference type="AlphaFoldDB" id="A0A3N0XZQ9"/>
<evidence type="ECO:0000313" key="1">
    <source>
        <dbReference type="EMBL" id="ROK49645.1"/>
    </source>
</evidence>
<sequence>MSINCSEMSAIVDGRLVRDASEQRGPIRRVTSECRRSVGAFLLVLLDRSHGALMSAADRSAGSRCISNKLGLFVFGTAVLALL</sequence>
<reference evidence="1 2" key="1">
    <citation type="submission" date="2018-10" db="EMBL/GenBank/DDBJ databases">
        <title>Genome assembly for a Yunnan-Guizhou Plateau 3E fish, Anabarilius grahami (Regan), and its evolutionary and genetic applications.</title>
        <authorList>
            <person name="Jiang W."/>
        </authorList>
    </citation>
    <scope>NUCLEOTIDE SEQUENCE [LARGE SCALE GENOMIC DNA]</scope>
    <source>
        <strain evidence="1">AG-KIZ</strain>
        <tissue evidence="1">Muscle</tissue>
    </source>
</reference>
<organism evidence="1 2">
    <name type="scientific">Anabarilius grahami</name>
    <name type="common">Kanglang fish</name>
    <name type="synonym">Barilius grahami</name>
    <dbReference type="NCBI Taxonomy" id="495550"/>
    <lineage>
        <taxon>Eukaryota</taxon>
        <taxon>Metazoa</taxon>
        <taxon>Chordata</taxon>
        <taxon>Craniata</taxon>
        <taxon>Vertebrata</taxon>
        <taxon>Euteleostomi</taxon>
        <taxon>Actinopterygii</taxon>
        <taxon>Neopterygii</taxon>
        <taxon>Teleostei</taxon>
        <taxon>Ostariophysi</taxon>
        <taxon>Cypriniformes</taxon>
        <taxon>Xenocyprididae</taxon>
        <taxon>Xenocypridinae</taxon>
        <taxon>Xenocypridinae incertae sedis</taxon>
        <taxon>Anabarilius</taxon>
    </lineage>
</organism>
<proteinExistence type="predicted"/>
<dbReference type="EMBL" id="RJVU01056588">
    <property type="protein sequence ID" value="ROK49645.1"/>
    <property type="molecule type" value="Genomic_DNA"/>
</dbReference>